<name>A0AAV4SD28_9ARAC</name>
<keyword evidence="2" id="KW-1185">Reference proteome</keyword>
<sequence>MPNEGAELRCGSAKFNCKGQSRRNEKGGAMAGRAKMQKHSIGRKFMENNFRSSRMNYAGAFSRLKTNKVLCLALISIIILQIRPRWLRHYRENDHKRRILQKKIFLKNDALDKFQKKDSSPVKLRYKVGGKFLPLPISVMYFELHLIFFILKLGS</sequence>
<proteinExistence type="predicted"/>
<comment type="caution">
    <text evidence="1">The sequence shown here is derived from an EMBL/GenBank/DDBJ whole genome shotgun (WGS) entry which is preliminary data.</text>
</comment>
<reference evidence="1 2" key="1">
    <citation type="submission" date="2021-06" db="EMBL/GenBank/DDBJ databases">
        <title>Caerostris darwini draft genome.</title>
        <authorList>
            <person name="Kono N."/>
            <person name="Arakawa K."/>
        </authorList>
    </citation>
    <scope>NUCLEOTIDE SEQUENCE [LARGE SCALE GENOMIC DNA]</scope>
</reference>
<dbReference type="Proteomes" id="UP001054837">
    <property type="component" value="Unassembled WGS sequence"/>
</dbReference>
<accession>A0AAV4SD28</accession>
<evidence type="ECO:0000313" key="2">
    <source>
        <dbReference type="Proteomes" id="UP001054837"/>
    </source>
</evidence>
<dbReference type="AlphaFoldDB" id="A0AAV4SD28"/>
<dbReference type="EMBL" id="BPLQ01007783">
    <property type="protein sequence ID" value="GIY32378.1"/>
    <property type="molecule type" value="Genomic_DNA"/>
</dbReference>
<organism evidence="1 2">
    <name type="scientific">Caerostris darwini</name>
    <dbReference type="NCBI Taxonomy" id="1538125"/>
    <lineage>
        <taxon>Eukaryota</taxon>
        <taxon>Metazoa</taxon>
        <taxon>Ecdysozoa</taxon>
        <taxon>Arthropoda</taxon>
        <taxon>Chelicerata</taxon>
        <taxon>Arachnida</taxon>
        <taxon>Araneae</taxon>
        <taxon>Araneomorphae</taxon>
        <taxon>Entelegynae</taxon>
        <taxon>Araneoidea</taxon>
        <taxon>Araneidae</taxon>
        <taxon>Caerostris</taxon>
    </lineage>
</organism>
<protein>
    <submittedName>
        <fullName evidence="1">Uncharacterized protein</fullName>
    </submittedName>
</protein>
<evidence type="ECO:0000313" key="1">
    <source>
        <dbReference type="EMBL" id="GIY32378.1"/>
    </source>
</evidence>
<gene>
    <name evidence="1" type="ORF">CDAR_533051</name>
</gene>